<protein>
    <submittedName>
        <fullName evidence="3">Inosine-uridine preferring nucleoside hydrolase</fullName>
    </submittedName>
</protein>
<feature type="domain" description="Cellulose-binding Sde182 nucleoside hydrolase-like" evidence="2">
    <location>
        <begin position="37"/>
        <end position="281"/>
    </location>
</feature>
<dbReference type="RefSeq" id="WP_199754679.1">
    <property type="nucleotide sequence ID" value="NZ_VLLB01000008.1"/>
</dbReference>
<comment type="caution">
    <text evidence="3">The sequence shown here is derived from an EMBL/GenBank/DDBJ whole genome shotgun (WGS) entry which is preliminary data.</text>
</comment>
<dbReference type="Proteomes" id="UP000318431">
    <property type="component" value="Unassembled WGS sequence"/>
</dbReference>
<feature type="chain" id="PRO_5022195238" evidence="1">
    <location>
        <begin position="31"/>
        <end position="429"/>
    </location>
</feature>
<dbReference type="GO" id="GO:0016799">
    <property type="term" value="F:hydrolase activity, hydrolyzing N-glycosyl compounds"/>
    <property type="evidence" value="ECO:0007669"/>
    <property type="project" value="InterPro"/>
</dbReference>
<gene>
    <name evidence="3" type="ORF">IP91_04143</name>
</gene>
<dbReference type="EMBL" id="VLLB01000008">
    <property type="protein sequence ID" value="TWI62621.1"/>
    <property type="molecule type" value="Genomic_DNA"/>
</dbReference>
<evidence type="ECO:0000256" key="1">
    <source>
        <dbReference type="SAM" id="SignalP"/>
    </source>
</evidence>
<dbReference type="Gene3D" id="3.90.245.10">
    <property type="entry name" value="Ribonucleoside hydrolase-like"/>
    <property type="match status" value="1"/>
</dbReference>
<dbReference type="Pfam" id="PF07632">
    <property type="entry name" value="Sde182_NH-like"/>
    <property type="match status" value="1"/>
</dbReference>
<keyword evidence="1" id="KW-0732">Signal</keyword>
<organism evidence="3 4">
    <name type="scientific">Pseudoduganella lurida</name>
    <dbReference type="NCBI Taxonomy" id="1036180"/>
    <lineage>
        <taxon>Bacteria</taxon>
        <taxon>Pseudomonadati</taxon>
        <taxon>Pseudomonadota</taxon>
        <taxon>Betaproteobacteria</taxon>
        <taxon>Burkholderiales</taxon>
        <taxon>Oxalobacteraceae</taxon>
        <taxon>Telluria group</taxon>
        <taxon>Pseudoduganella</taxon>
    </lineage>
</organism>
<dbReference type="SUPFAM" id="SSF53590">
    <property type="entry name" value="Nucleoside hydrolase"/>
    <property type="match status" value="1"/>
</dbReference>
<sequence length="429" mass="46946">MLQSLRPALYKTLAPAACAAAMLAVPPGAAAEGPRHRIVVSTDIGGTDPDDDQSMVHLLAYADTFDIEGLISSPFESDAGRARNILAVIDEYEKDYPKLKRHSPGYPAPEALRAVTKQGETGSTGLRGWGVPTEGSNAIIAAAKRDDPRPLWVLAWGNLSDVAQALHDDPSIKPKLRVYWIGGPNKKWGPAAFDYIEREHPDLWMIESNSTYRGWFVGGDQRGDLGNTAFVQHRLQGHGALGNYFAGHLKGTIKMGDTPSVTYLLGATPLDPTRDSWGGHYVRAWERQRTTFDRPATAADRVEAFSIVEFRLASDALPVAATRLFVDGQSFPGYRHADGSWRFLFSPKEAKTFSYEIRSDKPGVAPLKGAFTAVMPAAGSKPSARYANWWTDDPDPRVAEGEHQGAQTVSRWRAAYLADFAARIARADR</sequence>
<keyword evidence="3" id="KW-0378">Hydrolase</keyword>
<evidence type="ECO:0000259" key="2">
    <source>
        <dbReference type="Pfam" id="PF07632"/>
    </source>
</evidence>
<keyword evidence="4" id="KW-1185">Reference proteome</keyword>
<dbReference type="InterPro" id="IPR011483">
    <property type="entry name" value="Sde182_NH-like"/>
</dbReference>
<name>A0A562R0P2_9BURK</name>
<dbReference type="AlphaFoldDB" id="A0A562R0P2"/>
<reference evidence="3 4" key="1">
    <citation type="journal article" date="2015" name="Stand. Genomic Sci.">
        <title>Genomic Encyclopedia of Bacterial and Archaeal Type Strains, Phase III: the genomes of soil and plant-associated and newly described type strains.</title>
        <authorList>
            <person name="Whitman W.B."/>
            <person name="Woyke T."/>
            <person name="Klenk H.P."/>
            <person name="Zhou Y."/>
            <person name="Lilburn T.G."/>
            <person name="Beck B.J."/>
            <person name="De Vos P."/>
            <person name="Vandamme P."/>
            <person name="Eisen J.A."/>
            <person name="Garrity G."/>
            <person name="Hugenholtz P."/>
            <person name="Kyrpides N.C."/>
        </authorList>
    </citation>
    <scope>NUCLEOTIDE SEQUENCE [LARGE SCALE GENOMIC DNA]</scope>
    <source>
        <strain evidence="3 4">CGMCC 1.10822</strain>
    </source>
</reference>
<dbReference type="InterPro" id="IPR036452">
    <property type="entry name" value="Ribo_hydro-like"/>
</dbReference>
<evidence type="ECO:0000313" key="3">
    <source>
        <dbReference type="EMBL" id="TWI62621.1"/>
    </source>
</evidence>
<feature type="signal peptide" evidence="1">
    <location>
        <begin position="1"/>
        <end position="30"/>
    </location>
</feature>
<evidence type="ECO:0000313" key="4">
    <source>
        <dbReference type="Proteomes" id="UP000318431"/>
    </source>
</evidence>
<accession>A0A562R0P2</accession>
<proteinExistence type="predicted"/>